<evidence type="ECO:0000256" key="3">
    <source>
        <dbReference type="ARBA" id="ARBA00005466"/>
    </source>
</evidence>
<dbReference type="PANTHER" id="PTHR13878:SF67">
    <property type="entry name" value="L-GULONOLACTONE OXIDASE 5"/>
    <property type="match status" value="1"/>
</dbReference>
<comment type="caution">
    <text evidence="13">The sequence shown here is derived from an EMBL/GenBank/DDBJ whole genome shotgun (WGS) entry which is preliminary data.</text>
</comment>
<dbReference type="InterPro" id="IPR055154">
    <property type="entry name" value="GULLO2-like_C"/>
</dbReference>
<evidence type="ECO:0000259" key="12">
    <source>
        <dbReference type="PROSITE" id="PS51387"/>
    </source>
</evidence>
<keyword evidence="14" id="KW-1185">Reference proteome</keyword>
<dbReference type="OrthoDB" id="610608at2759"/>
<dbReference type="GO" id="GO:0071949">
    <property type="term" value="F:FAD binding"/>
    <property type="evidence" value="ECO:0007669"/>
    <property type="project" value="InterPro"/>
</dbReference>
<evidence type="ECO:0000256" key="4">
    <source>
        <dbReference type="ARBA" id="ARBA00013121"/>
    </source>
</evidence>
<comment type="similarity">
    <text evidence="3">Belongs to the oxygen-dependent FAD-linked oxidoreductase family.</text>
</comment>
<keyword evidence="5" id="KW-0285">Flavoprotein</keyword>
<dbReference type="Pfam" id="PF01565">
    <property type="entry name" value="FAD_binding_4"/>
    <property type="match status" value="1"/>
</dbReference>
<accession>A0A835CLY9</accession>
<proteinExistence type="inferred from homology"/>
<evidence type="ECO:0000256" key="10">
    <source>
        <dbReference type="ARBA" id="ARBA00048083"/>
    </source>
</evidence>
<feature type="domain" description="FAD-binding PCMH-type" evidence="12">
    <location>
        <begin position="51"/>
        <end position="231"/>
    </location>
</feature>
<dbReference type="PANTHER" id="PTHR13878">
    <property type="entry name" value="GULONOLACTONE OXIDASE"/>
    <property type="match status" value="1"/>
</dbReference>
<dbReference type="InterPro" id="IPR007173">
    <property type="entry name" value="ALO_C"/>
</dbReference>
<dbReference type="EC" id="1.1.3.8" evidence="4"/>
<feature type="chain" id="PRO_5033020400" description="L-gulonolactone oxidase" evidence="11">
    <location>
        <begin position="21"/>
        <end position="590"/>
    </location>
</feature>
<evidence type="ECO:0000256" key="9">
    <source>
        <dbReference type="ARBA" id="ARBA00023002"/>
    </source>
</evidence>
<dbReference type="InterPro" id="IPR016169">
    <property type="entry name" value="FAD-bd_PCMH_sub2"/>
</dbReference>
<dbReference type="UniPathway" id="UPA00132"/>
<name>A0A835CLY9_9FABA</name>
<dbReference type="NCBIfam" id="TIGR01677">
    <property type="entry name" value="pln_FAD_oxido"/>
    <property type="match status" value="1"/>
</dbReference>
<dbReference type="InterPro" id="IPR010030">
    <property type="entry name" value="GULO_Plant"/>
</dbReference>
<dbReference type="InterPro" id="IPR006094">
    <property type="entry name" value="Oxid_FAD_bind_N"/>
</dbReference>
<dbReference type="Gene3D" id="3.30.70.2520">
    <property type="match status" value="1"/>
</dbReference>
<dbReference type="AlphaFoldDB" id="A0A835CLY9"/>
<keyword evidence="7 11" id="KW-0732">Signal</keyword>
<keyword evidence="8" id="KW-0274">FAD</keyword>
<dbReference type="Pfam" id="PF22906">
    <property type="entry name" value="GULLO2-like_3rd"/>
    <property type="match status" value="1"/>
</dbReference>
<dbReference type="GO" id="GO:0050105">
    <property type="term" value="F:L-gulonolactone oxidase activity"/>
    <property type="evidence" value="ECO:0007669"/>
    <property type="project" value="UniProtKB-EC"/>
</dbReference>
<dbReference type="GO" id="GO:0003885">
    <property type="term" value="F:D-arabinono-1,4-lactone oxidase activity"/>
    <property type="evidence" value="ECO:0007669"/>
    <property type="project" value="InterPro"/>
</dbReference>
<protein>
    <recommendedName>
        <fullName evidence="4">L-gulonolactone oxidase</fullName>
        <ecNumber evidence="4">1.1.3.8</ecNumber>
    </recommendedName>
</protein>
<evidence type="ECO:0000256" key="8">
    <source>
        <dbReference type="ARBA" id="ARBA00022827"/>
    </source>
</evidence>
<dbReference type="Proteomes" id="UP000634136">
    <property type="component" value="Unassembled WGS sequence"/>
</dbReference>
<dbReference type="SUPFAM" id="SSF56176">
    <property type="entry name" value="FAD-binding/transporter-associated domain-like"/>
    <property type="match status" value="1"/>
</dbReference>
<evidence type="ECO:0000313" key="14">
    <source>
        <dbReference type="Proteomes" id="UP000634136"/>
    </source>
</evidence>
<dbReference type="PROSITE" id="PS51387">
    <property type="entry name" value="FAD_PCMH"/>
    <property type="match status" value="1"/>
</dbReference>
<dbReference type="EMBL" id="JAAIUW010000001">
    <property type="protein sequence ID" value="KAF7843872.1"/>
    <property type="molecule type" value="Genomic_DNA"/>
</dbReference>
<gene>
    <name evidence="13" type="ORF">G2W53_000777</name>
</gene>
<keyword evidence="6" id="KW-0060">Ascorbate biosynthesis</keyword>
<comment type="pathway">
    <text evidence="2">Cofactor biosynthesis; L-ascorbate biosynthesis.</text>
</comment>
<sequence length="590" mass="65163">MPISSRPRLFFFLFLHLALSFSSPPEDPIRCSHGHSNCTITNSYGVFPDRTLCQASKALFPTTEEELVAMVASATKNKSKMKVATRSCHSLPKLICPEGEDGLVISTKYLNRIVRIDVEARTMTVESGVTLKQLIHEAAMVGLALPHAPYWWGITIGGLLATGCHGSSLWGKGSAVHEYVVEVGIVSPAGPEDGYVKVRWLKDTDQDLNAAKVSLGVLGVISKVTLKLEPLFKRSITYTIKEDSDLGDQLLSFGQEHEFADITWQPAQHRAVYRIDDRVSINASGNGLYDYIPLRSTSSAILEAARTSEEIQESTGDADGKCSDAKLVTEALASRAYGLTNNGTTFTGYPVIGYNHRLQSAGSCIDDSEDSVCFWDTRVKGTFFHSTAISIPLSTVKNFIEDVKKLVELEPKAFCTLELNNGILMRYVKGSSAYLGKPEDSVDFDIIYYRSRDPMIPRLHGDILEEIEQIALFKYGGLPHWGKNRNLAFEGAIKKHKDAEKFLKVKMEYDSSGLFSNDWTDRVLGLKEGVMIEKEGCALDGLCVCSEDSHCAPSKGYFCREGRVYKEARVCTLVEVVETEEGGSDLKEEL</sequence>
<dbReference type="Pfam" id="PF04030">
    <property type="entry name" value="ALO"/>
    <property type="match status" value="1"/>
</dbReference>
<dbReference type="GO" id="GO:0016020">
    <property type="term" value="C:membrane"/>
    <property type="evidence" value="ECO:0007669"/>
    <property type="project" value="InterPro"/>
</dbReference>
<evidence type="ECO:0000256" key="11">
    <source>
        <dbReference type="SAM" id="SignalP"/>
    </source>
</evidence>
<organism evidence="13 14">
    <name type="scientific">Senna tora</name>
    <dbReference type="NCBI Taxonomy" id="362788"/>
    <lineage>
        <taxon>Eukaryota</taxon>
        <taxon>Viridiplantae</taxon>
        <taxon>Streptophyta</taxon>
        <taxon>Embryophyta</taxon>
        <taxon>Tracheophyta</taxon>
        <taxon>Spermatophyta</taxon>
        <taxon>Magnoliopsida</taxon>
        <taxon>eudicotyledons</taxon>
        <taxon>Gunneridae</taxon>
        <taxon>Pentapetalae</taxon>
        <taxon>rosids</taxon>
        <taxon>fabids</taxon>
        <taxon>Fabales</taxon>
        <taxon>Fabaceae</taxon>
        <taxon>Caesalpinioideae</taxon>
        <taxon>Cassia clade</taxon>
        <taxon>Senna</taxon>
    </lineage>
</organism>
<reference evidence="13" key="1">
    <citation type="submission" date="2020-09" db="EMBL/GenBank/DDBJ databases">
        <title>Genome-Enabled Discovery of Anthraquinone Biosynthesis in Senna tora.</title>
        <authorList>
            <person name="Kang S.-H."/>
            <person name="Pandey R.P."/>
            <person name="Lee C.-M."/>
            <person name="Sim J.-S."/>
            <person name="Jeong J.-T."/>
            <person name="Choi B.-S."/>
            <person name="Jung M."/>
            <person name="Ginzburg D."/>
            <person name="Zhao K."/>
            <person name="Won S.Y."/>
            <person name="Oh T.-J."/>
            <person name="Yu Y."/>
            <person name="Kim N.-H."/>
            <person name="Lee O.R."/>
            <person name="Lee T.-H."/>
            <person name="Bashyal P."/>
            <person name="Kim T.-S."/>
            <person name="Lee W.-H."/>
            <person name="Kawkins C."/>
            <person name="Kim C.-K."/>
            <person name="Kim J.S."/>
            <person name="Ahn B.O."/>
            <person name="Rhee S.Y."/>
            <person name="Sohng J.K."/>
        </authorList>
    </citation>
    <scope>NUCLEOTIDE SEQUENCE</scope>
    <source>
        <tissue evidence="13">Leaf</tissue>
    </source>
</reference>
<dbReference type="FunFam" id="3.30.465.10:FF:000033">
    <property type="entry name" value="L-gulonolactone oxidase 5"/>
    <property type="match status" value="1"/>
</dbReference>
<comment type="catalytic activity">
    <reaction evidence="10">
        <text>L-gulono-1,4-lactone + O2 = L-ascorbate + H2O2 + H(+)</text>
        <dbReference type="Rhea" id="RHEA:32363"/>
        <dbReference type="ChEBI" id="CHEBI:15378"/>
        <dbReference type="ChEBI" id="CHEBI:15379"/>
        <dbReference type="ChEBI" id="CHEBI:16240"/>
        <dbReference type="ChEBI" id="CHEBI:17587"/>
        <dbReference type="ChEBI" id="CHEBI:38290"/>
        <dbReference type="EC" id="1.1.3.8"/>
    </reaction>
</comment>
<evidence type="ECO:0000313" key="13">
    <source>
        <dbReference type="EMBL" id="KAF7843872.1"/>
    </source>
</evidence>
<dbReference type="InterPro" id="IPR050432">
    <property type="entry name" value="FAD-linked_Oxidoreductases_BP"/>
</dbReference>
<evidence type="ECO:0000256" key="5">
    <source>
        <dbReference type="ARBA" id="ARBA00022630"/>
    </source>
</evidence>
<dbReference type="GO" id="GO:0019853">
    <property type="term" value="P:L-ascorbic acid biosynthetic process"/>
    <property type="evidence" value="ECO:0007669"/>
    <property type="project" value="UniProtKB-UniPathway"/>
</dbReference>
<dbReference type="InterPro" id="IPR016166">
    <property type="entry name" value="FAD-bd_PCMH"/>
</dbReference>
<evidence type="ECO:0000256" key="6">
    <source>
        <dbReference type="ARBA" id="ARBA00022644"/>
    </source>
</evidence>
<dbReference type="Gene3D" id="3.30.465.10">
    <property type="match status" value="1"/>
</dbReference>
<feature type="signal peptide" evidence="11">
    <location>
        <begin position="1"/>
        <end position="20"/>
    </location>
</feature>
<comment type="cofactor">
    <cofactor evidence="1">
        <name>FAD</name>
        <dbReference type="ChEBI" id="CHEBI:57692"/>
    </cofactor>
</comment>
<evidence type="ECO:0000256" key="1">
    <source>
        <dbReference type="ARBA" id="ARBA00001974"/>
    </source>
</evidence>
<evidence type="ECO:0000256" key="7">
    <source>
        <dbReference type="ARBA" id="ARBA00022729"/>
    </source>
</evidence>
<evidence type="ECO:0000256" key="2">
    <source>
        <dbReference type="ARBA" id="ARBA00005147"/>
    </source>
</evidence>
<dbReference type="InterPro" id="IPR036318">
    <property type="entry name" value="FAD-bd_PCMH-like_sf"/>
</dbReference>
<keyword evidence="9" id="KW-0560">Oxidoreductase</keyword>